<dbReference type="EMBL" id="JAWHQM010000012">
    <property type="protein sequence ID" value="KAK5629769.1"/>
    <property type="molecule type" value="Genomic_DNA"/>
</dbReference>
<dbReference type="Proteomes" id="UP001305414">
    <property type="component" value="Unassembled WGS sequence"/>
</dbReference>
<name>A0AAN7UMC2_9PEZI</name>
<protein>
    <submittedName>
        <fullName evidence="1">Uncharacterized protein</fullName>
    </submittedName>
</protein>
<evidence type="ECO:0000313" key="1">
    <source>
        <dbReference type="EMBL" id="KAK5629769.1"/>
    </source>
</evidence>
<sequence>MPTWDFAYQNRQPIRRSEIRRAPPAQTQMNSSVNWDIMIGCFHEDMSYFVHRYLFVEYVRYCSACINGYRFKPPAPPGLASLNPNNTIMPGIIYDITPAMPERGFSNLITLLLLLAP</sequence>
<dbReference type="AlphaFoldDB" id="A0AAN7UMC2"/>
<organism evidence="1 2">
    <name type="scientific">Xylaria bambusicola</name>
    <dbReference type="NCBI Taxonomy" id="326684"/>
    <lineage>
        <taxon>Eukaryota</taxon>
        <taxon>Fungi</taxon>
        <taxon>Dikarya</taxon>
        <taxon>Ascomycota</taxon>
        <taxon>Pezizomycotina</taxon>
        <taxon>Sordariomycetes</taxon>
        <taxon>Xylariomycetidae</taxon>
        <taxon>Xylariales</taxon>
        <taxon>Xylariaceae</taxon>
        <taxon>Xylaria</taxon>
    </lineage>
</organism>
<comment type="caution">
    <text evidence="1">The sequence shown here is derived from an EMBL/GenBank/DDBJ whole genome shotgun (WGS) entry which is preliminary data.</text>
</comment>
<proteinExistence type="predicted"/>
<accession>A0AAN7UMC2</accession>
<keyword evidence="2" id="KW-1185">Reference proteome</keyword>
<evidence type="ECO:0000313" key="2">
    <source>
        <dbReference type="Proteomes" id="UP001305414"/>
    </source>
</evidence>
<gene>
    <name evidence="1" type="ORF">RRF57_005484</name>
</gene>
<reference evidence="1 2" key="1">
    <citation type="submission" date="2023-10" db="EMBL/GenBank/DDBJ databases">
        <title>Draft genome sequence of Xylaria bambusicola isolate GMP-LS, the root and basal stem rot pathogen of sugarcane in Indonesia.</title>
        <authorList>
            <person name="Selvaraj P."/>
            <person name="Muralishankar V."/>
            <person name="Muruganantham S."/>
            <person name="Sp S."/>
            <person name="Haryani S."/>
            <person name="Lau K.J.X."/>
            <person name="Naqvi N.I."/>
        </authorList>
    </citation>
    <scope>NUCLEOTIDE SEQUENCE [LARGE SCALE GENOMIC DNA]</scope>
    <source>
        <strain evidence="1">GMP-LS</strain>
    </source>
</reference>